<dbReference type="RefSeq" id="WP_345724743.1">
    <property type="nucleotide sequence ID" value="NZ_BAABRU010000034.1"/>
</dbReference>
<name>A0ABP9X705_9CHLR</name>
<sequence>MSYTLEFMNQLWQLDAGGRARLKRNAGQSYGEARNVYDVFFRMLPHGVPDYAYDDYFLVATLFSIGTRLPREQQHESRAAQPLNPKESFGAALRKEREQRNNQTGSLDRRFNALLDADREQLPFRLRQIVRLLASRQIMINWSQLLDDLQKWDHQDRYIQRRWAEHYYKK</sequence>
<accession>A0ABP9X705</accession>
<dbReference type="Pfam" id="PF09485">
    <property type="entry name" value="CRISPR_Cse2"/>
    <property type="match status" value="1"/>
</dbReference>
<protein>
    <submittedName>
        <fullName evidence="1">CRISPR-associated protein Cse2</fullName>
    </submittedName>
</protein>
<dbReference type="EMBL" id="BAABRU010000034">
    <property type="protein sequence ID" value="GAA5531165.1"/>
    <property type="molecule type" value="Genomic_DNA"/>
</dbReference>
<dbReference type="InterPro" id="IPR038287">
    <property type="entry name" value="Cse2_sf"/>
</dbReference>
<proteinExistence type="predicted"/>
<dbReference type="NCBIfam" id="TIGR02548">
    <property type="entry name" value="casB_cse2"/>
    <property type="match status" value="1"/>
</dbReference>
<reference evidence="1 2" key="1">
    <citation type="submission" date="2024-02" db="EMBL/GenBank/DDBJ databases">
        <title>Herpetosiphon gulosus NBRC 112829.</title>
        <authorList>
            <person name="Ichikawa N."/>
            <person name="Katano-Makiyama Y."/>
            <person name="Hidaka K."/>
        </authorList>
    </citation>
    <scope>NUCLEOTIDE SEQUENCE [LARGE SCALE GENOMIC DNA]</scope>
    <source>
        <strain evidence="1 2">NBRC 112829</strain>
    </source>
</reference>
<dbReference type="InterPro" id="IPR013382">
    <property type="entry name" value="CRISPR-assoc_prot_Cse2"/>
</dbReference>
<gene>
    <name evidence="1" type="primary">cse2</name>
    <name evidence="1" type="ORF">Hgul01_04990</name>
</gene>
<dbReference type="CDD" id="cd09731">
    <property type="entry name" value="Cse2_I-E"/>
    <property type="match status" value="1"/>
</dbReference>
<comment type="caution">
    <text evidence="1">The sequence shown here is derived from an EMBL/GenBank/DDBJ whole genome shotgun (WGS) entry which is preliminary data.</text>
</comment>
<organism evidence="1 2">
    <name type="scientific">Herpetosiphon gulosus</name>
    <dbReference type="NCBI Taxonomy" id="1973496"/>
    <lineage>
        <taxon>Bacteria</taxon>
        <taxon>Bacillati</taxon>
        <taxon>Chloroflexota</taxon>
        <taxon>Chloroflexia</taxon>
        <taxon>Herpetosiphonales</taxon>
        <taxon>Herpetosiphonaceae</taxon>
        <taxon>Herpetosiphon</taxon>
    </lineage>
</organism>
<evidence type="ECO:0000313" key="1">
    <source>
        <dbReference type="EMBL" id="GAA5531165.1"/>
    </source>
</evidence>
<evidence type="ECO:0000313" key="2">
    <source>
        <dbReference type="Proteomes" id="UP001428290"/>
    </source>
</evidence>
<keyword evidence="2" id="KW-1185">Reference proteome</keyword>
<dbReference type="Proteomes" id="UP001428290">
    <property type="component" value="Unassembled WGS sequence"/>
</dbReference>
<dbReference type="Gene3D" id="1.10.520.40">
    <property type="entry name" value="CRISPR-associated protein Cse2"/>
    <property type="match status" value="1"/>
</dbReference>